<organism evidence="1">
    <name type="scientific">Homo sapiens</name>
    <name type="common">Human</name>
    <dbReference type="NCBI Taxonomy" id="9606"/>
    <lineage>
        <taxon>Eukaryota</taxon>
        <taxon>Metazoa</taxon>
        <taxon>Chordata</taxon>
        <taxon>Craniata</taxon>
        <taxon>Vertebrata</taxon>
        <taxon>Euteleostomi</taxon>
        <taxon>Mammalia</taxon>
        <taxon>Eutheria</taxon>
        <taxon>Euarchontoglires</taxon>
        <taxon>Primates</taxon>
        <taxon>Haplorrhini</taxon>
        <taxon>Catarrhini</taxon>
        <taxon>Hominidae</taxon>
        <taxon>Homo</taxon>
    </lineage>
</organism>
<protein>
    <submittedName>
        <fullName evidence="1">Alternative protein C4orf41</fullName>
    </submittedName>
</protein>
<accession>L8EAA2</accession>
<dbReference type="EMBL" id="HF584174">
    <property type="protein sequence ID" value="CCQ43671.1"/>
    <property type="molecule type" value="Genomic_DNA"/>
</dbReference>
<dbReference type="AlphaFoldDB" id="L8EAA2"/>
<name>L8EAA2_HUMAN</name>
<proteinExistence type="predicted"/>
<gene>
    <name evidence="1" type="primary">C4orf41</name>
</gene>
<evidence type="ECO:0000313" key="1">
    <source>
        <dbReference type="EMBL" id="CCQ43671.1"/>
    </source>
</evidence>
<sequence>MQLLSSENTSTCVRKRLEVQSCLLSMMHGCLNNSRPLEIYLMKLLS</sequence>
<reference evidence="1" key="1">
    <citation type="journal article" date="2013" name="PLoS ONE">
        <title>Direct detection of alternative open reading frames translation products in human significantly expands the proteome.</title>
        <authorList>
            <person name="Vanderperre B."/>
            <person name="Lucier J.-F."/>
            <person name="Motard J."/>
            <person name="Tremblay G."/>
            <person name="Vanderperre S."/>
            <person name="Wisztorski M."/>
            <person name="Salzet M."/>
            <person name="Boisvert F.-M."/>
            <person name="Roucou X."/>
        </authorList>
    </citation>
    <scope>NUCLEOTIDE SEQUENCE</scope>
</reference>
<dbReference type="ChiTaRS" id="TRAPPC11">
    <property type="organism name" value="human"/>
</dbReference>